<dbReference type="RefSeq" id="WP_183631314.1">
    <property type="nucleotide sequence ID" value="NZ_BAABLE010000011.1"/>
</dbReference>
<comment type="caution">
    <text evidence="2">The sequence shown here is derived from an EMBL/GenBank/DDBJ whole genome shotgun (WGS) entry which is preliminary data.</text>
</comment>
<accession>A0A840BHI2</accession>
<evidence type="ECO:0000313" key="2">
    <source>
        <dbReference type="EMBL" id="MBB4011069.1"/>
    </source>
</evidence>
<dbReference type="Pfam" id="PF06961">
    <property type="entry name" value="DUF1294"/>
    <property type="match status" value="1"/>
</dbReference>
<protein>
    <submittedName>
        <fullName evidence="2">Uncharacterized membrane protein YsdA (DUF1294 family)</fullName>
    </submittedName>
</protein>
<name>A0A840BHI2_9RHOO</name>
<dbReference type="Proteomes" id="UP000561045">
    <property type="component" value="Unassembled WGS sequence"/>
</dbReference>
<sequence>MPTLITLYGLLSIVSAATYARDKRAAFRGARRTPEATLHLIDLAGGWPGGLLAQQLFRHKTRKVSFQIGFWLTVVTNLAAAAYLAPALLAQH</sequence>
<dbReference type="PIRSF" id="PIRSF002599">
    <property type="entry name" value="Cold_shock_A"/>
    <property type="match status" value="1"/>
</dbReference>
<evidence type="ECO:0000313" key="3">
    <source>
        <dbReference type="Proteomes" id="UP000561045"/>
    </source>
</evidence>
<dbReference type="InterPro" id="IPR010718">
    <property type="entry name" value="DUF1294"/>
</dbReference>
<keyword evidence="1" id="KW-1133">Transmembrane helix</keyword>
<dbReference type="InterPro" id="IPR012156">
    <property type="entry name" value="Cold_shock_CspA"/>
</dbReference>
<proteinExistence type="predicted"/>
<keyword evidence="3" id="KW-1185">Reference proteome</keyword>
<dbReference type="AlphaFoldDB" id="A0A840BHI2"/>
<gene>
    <name evidence="2" type="ORF">GGR36_000377</name>
</gene>
<dbReference type="GO" id="GO:0003676">
    <property type="term" value="F:nucleic acid binding"/>
    <property type="evidence" value="ECO:0007669"/>
    <property type="project" value="InterPro"/>
</dbReference>
<dbReference type="EMBL" id="JACIET010000001">
    <property type="protein sequence ID" value="MBB4011069.1"/>
    <property type="molecule type" value="Genomic_DNA"/>
</dbReference>
<feature type="transmembrane region" description="Helical" evidence="1">
    <location>
        <begin position="69"/>
        <end position="89"/>
    </location>
</feature>
<keyword evidence="1" id="KW-0812">Transmembrane</keyword>
<evidence type="ECO:0000256" key="1">
    <source>
        <dbReference type="SAM" id="Phobius"/>
    </source>
</evidence>
<keyword evidence="1" id="KW-0472">Membrane</keyword>
<reference evidence="2 3" key="1">
    <citation type="submission" date="2020-08" db="EMBL/GenBank/DDBJ databases">
        <title>Genomic Encyclopedia of Type Strains, Phase IV (KMG-IV): sequencing the most valuable type-strain genomes for metagenomic binning, comparative biology and taxonomic classification.</title>
        <authorList>
            <person name="Goeker M."/>
        </authorList>
    </citation>
    <scope>NUCLEOTIDE SEQUENCE [LARGE SCALE GENOMIC DNA]</scope>
    <source>
        <strain evidence="2 3">DSM 106739</strain>
    </source>
</reference>
<organism evidence="2 3">
    <name type="scientific">Niveibacterium umoris</name>
    <dbReference type="NCBI Taxonomy" id="1193620"/>
    <lineage>
        <taxon>Bacteria</taxon>
        <taxon>Pseudomonadati</taxon>
        <taxon>Pseudomonadota</taxon>
        <taxon>Betaproteobacteria</taxon>
        <taxon>Rhodocyclales</taxon>
        <taxon>Rhodocyclaceae</taxon>
        <taxon>Niveibacterium</taxon>
    </lineage>
</organism>